<keyword evidence="2" id="KW-1185">Reference proteome</keyword>
<reference evidence="2" key="1">
    <citation type="journal article" date="2019" name="Int. J. Syst. Evol. Microbiol.">
        <title>The Global Catalogue of Microorganisms (GCM) 10K type strain sequencing project: providing services to taxonomists for standard genome sequencing and annotation.</title>
        <authorList>
            <consortium name="The Broad Institute Genomics Platform"/>
            <consortium name="The Broad Institute Genome Sequencing Center for Infectious Disease"/>
            <person name="Wu L."/>
            <person name="Ma J."/>
        </authorList>
    </citation>
    <scope>NUCLEOTIDE SEQUENCE [LARGE SCALE GENOMIC DNA]</scope>
    <source>
        <strain evidence="2">JCM 17808</strain>
    </source>
</reference>
<dbReference type="Proteomes" id="UP001500642">
    <property type="component" value="Unassembled WGS sequence"/>
</dbReference>
<name>A0ABP8JBA2_9MICO</name>
<evidence type="ECO:0000313" key="2">
    <source>
        <dbReference type="Proteomes" id="UP001500642"/>
    </source>
</evidence>
<comment type="caution">
    <text evidence="1">The sequence shown here is derived from an EMBL/GenBank/DDBJ whole genome shotgun (WGS) entry which is preliminary data.</text>
</comment>
<proteinExistence type="predicted"/>
<gene>
    <name evidence="1" type="primary">yidD</name>
    <name evidence="1" type="ORF">GCM10023167_12640</name>
</gene>
<sequence length="101" mass="10755">MSNTRPITRAPRFGADRAIRMYQRHISPRKGFTCASLVAGAERSCSAVIRSIIAERGVIGGIRPSMSQFARCSRAATSLKAGGGNVQGVCCLGGIPIPFRF</sequence>
<dbReference type="InterPro" id="IPR002696">
    <property type="entry name" value="Membr_insert_effic_factor_YidD"/>
</dbReference>
<dbReference type="NCBIfam" id="TIGR00278">
    <property type="entry name" value="membrane protein insertion efficiency factor YidD"/>
    <property type="match status" value="1"/>
</dbReference>
<accession>A0ABP8JBA2</accession>
<dbReference type="RefSeq" id="WP_345030790.1">
    <property type="nucleotide sequence ID" value="NZ_BAABGL010000006.1"/>
</dbReference>
<protein>
    <submittedName>
        <fullName evidence="1">Membrane protein insertion efficiency factor YidD</fullName>
    </submittedName>
</protein>
<evidence type="ECO:0000313" key="1">
    <source>
        <dbReference type="EMBL" id="GAA4388160.1"/>
    </source>
</evidence>
<organism evidence="1 2">
    <name type="scientific">Brevibacterium pityocampae</name>
    <dbReference type="NCBI Taxonomy" id="506594"/>
    <lineage>
        <taxon>Bacteria</taxon>
        <taxon>Bacillati</taxon>
        <taxon>Actinomycetota</taxon>
        <taxon>Actinomycetes</taxon>
        <taxon>Micrococcales</taxon>
        <taxon>Brevibacteriaceae</taxon>
        <taxon>Brevibacterium</taxon>
    </lineage>
</organism>
<dbReference type="EMBL" id="BAABGL010000006">
    <property type="protein sequence ID" value="GAA4388160.1"/>
    <property type="molecule type" value="Genomic_DNA"/>
</dbReference>